<feature type="transmembrane region" description="Helical" evidence="6">
    <location>
        <begin position="26"/>
        <end position="43"/>
    </location>
</feature>
<keyword evidence="5 6" id="KW-0472">Membrane</keyword>
<dbReference type="PANTHER" id="PTHR39087">
    <property type="entry name" value="UPF0104 MEMBRANE PROTEIN MJ1595"/>
    <property type="match status" value="1"/>
</dbReference>
<proteinExistence type="predicted"/>
<feature type="transmembrane region" description="Helical" evidence="6">
    <location>
        <begin position="236"/>
        <end position="262"/>
    </location>
</feature>
<gene>
    <name evidence="8" type="ORF">BAN20980_05799</name>
    <name evidence="7" type="ORF">JQK92_15555</name>
</gene>
<sequence>MTRDTHSGDDGARPPSVRGDARLRHAGRLAALAGLAIAVWLIWREHPLDVLHRLETAGAGLLVAALVHILPMLANAWDWRMLIRGRRRPSFATMLKIVWIRESINGLLPVARIGGEIVSFSLLRQAGVRPATAVASLVADMQLTLISQLVFALVAIGYVLERVSSDAARVAAQLAIGMAALVPVLLLFALVQHARPFERAMRALNRITSGKVYALVGESARTDQSIRMIWRKTGIVVRYLGIWQTLQFAGYALEIWLALRFLGTDATFAQALAIEALIQLLSSIAFLMPGGLGVQEGGFVLIGGLLGFDAPTCLALAGARRVRDLLFYLPGLLAWQHAVGAARPPGGAKPAAMRIGESAGRR</sequence>
<evidence type="ECO:0000313" key="8">
    <source>
        <dbReference type="EMBL" id="VVU53068.1"/>
    </source>
</evidence>
<keyword evidence="2" id="KW-1003">Cell membrane</keyword>
<accession>A0A6P2GHF9</accession>
<evidence type="ECO:0000313" key="7">
    <source>
        <dbReference type="EMBL" id="MBM2767844.1"/>
    </source>
</evidence>
<dbReference type="NCBIfam" id="TIGR03476">
    <property type="entry name" value="HpnL"/>
    <property type="match status" value="1"/>
</dbReference>
<evidence type="ECO:0000256" key="5">
    <source>
        <dbReference type="ARBA" id="ARBA00023136"/>
    </source>
</evidence>
<evidence type="ECO:0000313" key="9">
    <source>
        <dbReference type="Proteomes" id="UP000494201"/>
    </source>
</evidence>
<dbReference type="PANTHER" id="PTHR39087:SF2">
    <property type="entry name" value="UPF0104 MEMBRANE PROTEIN MJ1595"/>
    <property type="match status" value="1"/>
</dbReference>
<protein>
    <submittedName>
        <fullName evidence="7">Flippase-like domain-containing protein</fullName>
    </submittedName>
    <submittedName>
        <fullName evidence="8">Membrane protein</fullName>
    </submittedName>
</protein>
<feature type="transmembrane region" description="Helical" evidence="6">
    <location>
        <begin position="299"/>
        <end position="319"/>
    </location>
</feature>
<dbReference type="Pfam" id="PF03706">
    <property type="entry name" value="LPG_synthase_TM"/>
    <property type="match status" value="1"/>
</dbReference>
<dbReference type="AlphaFoldDB" id="A0A6P2GHF9"/>
<feature type="transmembrane region" description="Helical" evidence="6">
    <location>
        <begin position="133"/>
        <end position="158"/>
    </location>
</feature>
<name>A0A6P2GHF9_9BURK</name>
<keyword evidence="3 6" id="KW-0812">Transmembrane</keyword>
<comment type="subcellular location">
    <subcellularLocation>
        <location evidence="1">Cell membrane</location>
        <topology evidence="1">Multi-pass membrane protein</topology>
    </subcellularLocation>
</comment>
<keyword evidence="10" id="KW-1185">Reference proteome</keyword>
<dbReference type="InterPro" id="IPR022791">
    <property type="entry name" value="L-PG_synthase/AglD"/>
</dbReference>
<feature type="transmembrane region" description="Helical" evidence="6">
    <location>
        <begin position="58"/>
        <end position="77"/>
    </location>
</feature>
<dbReference type="GeneID" id="56503870"/>
<dbReference type="EMBL" id="JAFCIQ010000009">
    <property type="protein sequence ID" value="MBM2767844.1"/>
    <property type="molecule type" value="Genomic_DNA"/>
</dbReference>
<reference evidence="8 9" key="1">
    <citation type="submission" date="2019-09" db="EMBL/GenBank/DDBJ databases">
        <authorList>
            <person name="Depoorter E."/>
        </authorList>
    </citation>
    <scope>NUCLEOTIDE SEQUENCE [LARGE SCALE GENOMIC DNA]</scope>
    <source>
        <strain evidence="8">LMG 20980</strain>
    </source>
</reference>
<dbReference type="RefSeq" id="WP_174928146.1">
    <property type="nucleotide sequence ID" value="NZ_CABVLY010000029.1"/>
</dbReference>
<evidence type="ECO:0000256" key="4">
    <source>
        <dbReference type="ARBA" id="ARBA00022989"/>
    </source>
</evidence>
<evidence type="ECO:0000313" key="10">
    <source>
        <dbReference type="Proteomes" id="UP000755577"/>
    </source>
</evidence>
<feature type="transmembrane region" description="Helical" evidence="6">
    <location>
        <begin position="170"/>
        <end position="191"/>
    </location>
</feature>
<dbReference type="Proteomes" id="UP000755577">
    <property type="component" value="Unassembled WGS sequence"/>
</dbReference>
<evidence type="ECO:0000256" key="6">
    <source>
        <dbReference type="SAM" id="Phobius"/>
    </source>
</evidence>
<keyword evidence="4 6" id="KW-1133">Transmembrane helix</keyword>
<evidence type="ECO:0000256" key="2">
    <source>
        <dbReference type="ARBA" id="ARBA00022475"/>
    </source>
</evidence>
<dbReference type="Proteomes" id="UP000494201">
    <property type="component" value="Unassembled WGS sequence"/>
</dbReference>
<evidence type="ECO:0000256" key="3">
    <source>
        <dbReference type="ARBA" id="ARBA00022692"/>
    </source>
</evidence>
<evidence type="ECO:0000256" key="1">
    <source>
        <dbReference type="ARBA" id="ARBA00004651"/>
    </source>
</evidence>
<reference evidence="7 10" key="2">
    <citation type="submission" date="2021-02" db="EMBL/GenBank/DDBJ databases">
        <title>Draft genome of the type strains Burkholderia anthina DSM16086.</title>
        <authorList>
            <person name="Hertel R."/>
            <person name="Meissner J."/>
            <person name="Poehlein A."/>
            <person name="Daniel R."/>
            <person name="Commichau F.M."/>
        </authorList>
    </citation>
    <scope>NUCLEOTIDE SEQUENCE [LARGE SCALE GENOMIC DNA]</scope>
    <source>
        <strain evidence="7 10">DSM 16086</strain>
    </source>
</reference>
<dbReference type="GO" id="GO:0005886">
    <property type="term" value="C:plasma membrane"/>
    <property type="evidence" value="ECO:0007669"/>
    <property type="project" value="UniProtKB-SubCell"/>
</dbReference>
<organism evidence="8 9">
    <name type="scientific">Burkholderia anthina</name>
    <dbReference type="NCBI Taxonomy" id="179879"/>
    <lineage>
        <taxon>Bacteria</taxon>
        <taxon>Pseudomonadati</taxon>
        <taxon>Pseudomonadota</taxon>
        <taxon>Betaproteobacteria</taxon>
        <taxon>Burkholderiales</taxon>
        <taxon>Burkholderiaceae</taxon>
        <taxon>Burkholderia</taxon>
        <taxon>Burkholderia cepacia complex</taxon>
    </lineage>
</organism>
<dbReference type="EMBL" id="CABVLY010000029">
    <property type="protein sequence ID" value="VVU53068.1"/>
    <property type="molecule type" value="Genomic_DNA"/>
</dbReference>
<feature type="transmembrane region" description="Helical" evidence="6">
    <location>
        <begin position="268"/>
        <end position="287"/>
    </location>
</feature>